<reference evidence="8 9" key="1">
    <citation type="submission" date="2019-02" db="EMBL/GenBank/DDBJ databases">
        <title>Deep-cultivation of Planctomycetes and their phenomic and genomic characterization uncovers novel biology.</title>
        <authorList>
            <person name="Wiegand S."/>
            <person name="Jogler M."/>
            <person name="Boedeker C."/>
            <person name="Pinto D."/>
            <person name="Vollmers J."/>
            <person name="Rivas-Marin E."/>
            <person name="Kohn T."/>
            <person name="Peeters S.H."/>
            <person name="Heuer A."/>
            <person name="Rast P."/>
            <person name="Oberbeckmann S."/>
            <person name="Bunk B."/>
            <person name="Jeske O."/>
            <person name="Meyerdierks A."/>
            <person name="Storesund J.E."/>
            <person name="Kallscheuer N."/>
            <person name="Luecker S."/>
            <person name="Lage O.M."/>
            <person name="Pohl T."/>
            <person name="Merkel B.J."/>
            <person name="Hornburger P."/>
            <person name="Mueller R.-W."/>
            <person name="Bruemmer F."/>
            <person name="Labrenz M."/>
            <person name="Spormann A.M."/>
            <person name="Op Den Camp H."/>
            <person name="Overmann J."/>
            <person name="Amann R."/>
            <person name="Jetten M.S.M."/>
            <person name="Mascher T."/>
            <person name="Medema M.H."/>
            <person name="Devos D.P."/>
            <person name="Kaster A.-K."/>
            <person name="Ovreas L."/>
            <person name="Rohde M."/>
            <person name="Galperin M.Y."/>
            <person name="Jogler C."/>
        </authorList>
    </citation>
    <scope>NUCLEOTIDE SEQUENCE [LARGE SCALE GENOMIC DNA]</scope>
    <source>
        <strain evidence="8 9">Pan54</strain>
    </source>
</reference>
<dbReference type="PANTHER" id="PTHR10491:SF4">
    <property type="entry name" value="METHIONINE ADENOSYLTRANSFERASE 2 SUBUNIT BETA"/>
    <property type="match status" value="1"/>
</dbReference>
<dbReference type="AlphaFoldDB" id="A0A5C5XIJ7"/>
<evidence type="ECO:0000259" key="7">
    <source>
        <dbReference type="Pfam" id="PF04321"/>
    </source>
</evidence>
<comment type="similarity">
    <text evidence="2 6">Belongs to the dTDP-4-dehydrorhamnose reductase family.</text>
</comment>
<keyword evidence="6 8" id="KW-0560">Oxidoreductase</keyword>
<accession>A0A5C5XIJ7</accession>
<dbReference type="EC" id="1.1.1.133" evidence="3 6"/>
<evidence type="ECO:0000313" key="8">
    <source>
        <dbReference type="EMBL" id="TWT62519.1"/>
    </source>
</evidence>
<proteinExistence type="inferred from homology"/>
<comment type="caution">
    <text evidence="8">The sequence shown here is derived from an EMBL/GenBank/DDBJ whole genome shotgun (WGS) entry which is preliminary data.</text>
</comment>
<gene>
    <name evidence="8" type="primary">rmlD</name>
    <name evidence="8" type="ORF">Pan54_32610</name>
</gene>
<protein>
    <recommendedName>
        <fullName evidence="4 6">dTDP-4-dehydrorhamnose reductase</fullName>
        <ecNumber evidence="3 6">1.1.1.133</ecNumber>
    </recommendedName>
</protein>
<dbReference type="RefSeq" id="WP_146504366.1">
    <property type="nucleotide sequence ID" value="NZ_SJPG01000001.1"/>
</dbReference>
<organism evidence="8 9">
    <name type="scientific">Rubinisphaera italica</name>
    <dbReference type="NCBI Taxonomy" id="2527969"/>
    <lineage>
        <taxon>Bacteria</taxon>
        <taxon>Pseudomonadati</taxon>
        <taxon>Planctomycetota</taxon>
        <taxon>Planctomycetia</taxon>
        <taxon>Planctomycetales</taxon>
        <taxon>Planctomycetaceae</taxon>
        <taxon>Rubinisphaera</taxon>
    </lineage>
</organism>
<keyword evidence="6" id="KW-0521">NADP</keyword>
<dbReference type="NCBIfam" id="TIGR01214">
    <property type="entry name" value="rmlD"/>
    <property type="match status" value="1"/>
</dbReference>
<dbReference type="PANTHER" id="PTHR10491">
    <property type="entry name" value="DTDP-4-DEHYDRORHAMNOSE REDUCTASE"/>
    <property type="match status" value="1"/>
</dbReference>
<name>A0A5C5XIJ7_9PLAN</name>
<dbReference type="SUPFAM" id="SSF51735">
    <property type="entry name" value="NAD(P)-binding Rossmann-fold domains"/>
    <property type="match status" value="1"/>
</dbReference>
<evidence type="ECO:0000256" key="4">
    <source>
        <dbReference type="ARBA" id="ARBA00017099"/>
    </source>
</evidence>
<dbReference type="InterPro" id="IPR005913">
    <property type="entry name" value="dTDP_dehydrorham_reduct"/>
</dbReference>
<keyword evidence="9" id="KW-1185">Reference proteome</keyword>
<evidence type="ECO:0000256" key="5">
    <source>
        <dbReference type="ARBA" id="ARBA00048200"/>
    </source>
</evidence>
<evidence type="ECO:0000256" key="1">
    <source>
        <dbReference type="ARBA" id="ARBA00004781"/>
    </source>
</evidence>
<dbReference type="InterPro" id="IPR036291">
    <property type="entry name" value="NAD(P)-bd_dom_sf"/>
</dbReference>
<comment type="pathway">
    <text evidence="1 6">Carbohydrate biosynthesis; dTDP-L-rhamnose biosynthesis.</text>
</comment>
<dbReference type="EMBL" id="SJPG01000001">
    <property type="protein sequence ID" value="TWT62519.1"/>
    <property type="molecule type" value="Genomic_DNA"/>
</dbReference>
<evidence type="ECO:0000313" key="9">
    <source>
        <dbReference type="Proteomes" id="UP000316095"/>
    </source>
</evidence>
<evidence type="ECO:0000256" key="3">
    <source>
        <dbReference type="ARBA" id="ARBA00012929"/>
    </source>
</evidence>
<comment type="function">
    <text evidence="6">Catalyzes the reduction of dTDP-6-deoxy-L-lyxo-4-hexulose to yield dTDP-L-rhamnose.</text>
</comment>
<feature type="domain" description="RmlD-like substrate binding" evidence="7">
    <location>
        <begin position="1"/>
        <end position="276"/>
    </location>
</feature>
<dbReference type="Pfam" id="PF04321">
    <property type="entry name" value="RmlD_sub_bind"/>
    <property type="match status" value="1"/>
</dbReference>
<comment type="catalytic activity">
    <reaction evidence="5">
        <text>dTDP-beta-L-rhamnose + NADP(+) = dTDP-4-dehydro-beta-L-rhamnose + NADPH + H(+)</text>
        <dbReference type="Rhea" id="RHEA:21796"/>
        <dbReference type="ChEBI" id="CHEBI:15378"/>
        <dbReference type="ChEBI" id="CHEBI:57510"/>
        <dbReference type="ChEBI" id="CHEBI:57783"/>
        <dbReference type="ChEBI" id="CHEBI:58349"/>
        <dbReference type="ChEBI" id="CHEBI:62830"/>
        <dbReference type="EC" id="1.1.1.133"/>
    </reaction>
</comment>
<dbReference type="InterPro" id="IPR029903">
    <property type="entry name" value="RmlD-like-bd"/>
</dbReference>
<dbReference type="UniPathway" id="UPA00124"/>
<dbReference type="Gene3D" id="3.90.25.10">
    <property type="entry name" value="UDP-galactose 4-epimerase, domain 1"/>
    <property type="match status" value="1"/>
</dbReference>
<dbReference type="GO" id="GO:0019305">
    <property type="term" value="P:dTDP-rhamnose biosynthetic process"/>
    <property type="evidence" value="ECO:0007669"/>
    <property type="project" value="UniProtKB-UniPathway"/>
</dbReference>
<evidence type="ECO:0000256" key="6">
    <source>
        <dbReference type="RuleBase" id="RU364082"/>
    </source>
</evidence>
<dbReference type="Proteomes" id="UP000316095">
    <property type="component" value="Unassembled WGS sequence"/>
</dbReference>
<dbReference type="CDD" id="cd05254">
    <property type="entry name" value="dTDP_HR_like_SDR_e"/>
    <property type="match status" value="1"/>
</dbReference>
<dbReference type="Gene3D" id="3.40.50.720">
    <property type="entry name" value="NAD(P)-binding Rossmann-like Domain"/>
    <property type="match status" value="1"/>
</dbReference>
<dbReference type="OrthoDB" id="9803892at2"/>
<dbReference type="GO" id="GO:0008831">
    <property type="term" value="F:dTDP-4-dehydrorhamnose reductase activity"/>
    <property type="evidence" value="ECO:0007669"/>
    <property type="project" value="UniProtKB-EC"/>
</dbReference>
<evidence type="ECO:0000256" key="2">
    <source>
        <dbReference type="ARBA" id="ARBA00010944"/>
    </source>
</evidence>
<sequence length="280" mass="31380">MSTVILGCRGQLGSELAQLLPEANALSRQEFDITSRELFSAVLDPLKPTCIINCAAYNQVDLAEDEPEAAWQTNALGPRYLAQYCAEHKSRLIHISTDFVYGIKKKPARPLTEQDLPDPRSVYGVSKLAGEYFVQTECQQSLIIRTCGLYGRGGNGNFVKTMLRLAREEKPIRVVDDQFCAPTSVKDLASAVLKLQTIHATGLFHFVNREQVSWYEFAKMIFTITGMDADLTPISSTEYGAIAKRPQYSVLDCSKYCEETNSRIRTIKDALKEYLRSEMA</sequence>